<name>A0A9X2AUM8_9VIBR</name>
<dbReference type="RefSeq" id="WP_244354116.1">
    <property type="nucleotide sequence ID" value="NZ_JAJNNZ010000001.1"/>
</dbReference>
<dbReference type="AlphaFoldDB" id="A0A9X2AUM8"/>
<comment type="caution">
    <text evidence="1">The sequence shown here is derived from an EMBL/GenBank/DDBJ whole genome shotgun (WGS) entry which is preliminary data.</text>
</comment>
<reference evidence="1" key="1">
    <citation type="submission" date="2021-11" db="EMBL/GenBank/DDBJ databases">
        <title>Vibrio ZSDE26 sp. nov. and Vibrio ZSDZ34 sp. nov., isolated from coastal seawater in Qingdao.</title>
        <authorList>
            <person name="Zhang P."/>
        </authorList>
    </citation>
    <scope>NUCLEOTIDE SEQUENCE</scope>
    <source>
        <strain evidence="1">ZSDZ34</strain>
    </source>
</reference>
<dbReference type="Proteomes" id="UP001139488">
    <property type="component" value="Unassembled WGS sequence"/>
</dbReference>
<gene>
    <name evidence="1" type="ORF">LNL84_00355</name>
</gene>
<organism evidence="1 2">
    <name type="scientific">Vibrio gelatinilyticus</name>
    <dbReference type="NCBI Taxonomy" id="2893468"/>
    <lineage>
        <taxon>Bacteria</taxon>
        <taxon>Pseudomonadati</taxon>
        <taxon>Pseudomonadota</taxon>
        <taxon>Gammaproteobacteria</taxon>
        <taxon>Vibrionales</taxon>
        <taxon>Vibrionaceae</taxon>
        <taxon>Vibrio</taxon>
    </lineage>
</organism>
<keyword evidence="2" id="KW-1185">Reference proteome</keyword>
<sequence length="79" mass="8619">MIQQSKIRAFYQVANEQIVLGETLGKRCGDIVAMWLSVPVVDSLNDDGFKISLYDDGGRHVADKTVTMGTVDSILSTAE</sequence>
<proteinExistence type="predicted"/>
<accession>A0A9X2AUM8</accession>
<evidence type="ECO:0008006" key="3">
    <source>
        <dbReference type="Google" id="ProtNLM"/>
    </source>
</evidence>
<evidence type="ECO:0000313" key="1">
    <source>
        <dbReference type="EMBL" id="MCJ2375281.1"/>
    </source>
</evidence>
<evidence type="ECO:0000313" key="2">
    <source>
        <dbReference type="Proteomes" id="UP001139488"/>
    </source>
</evidence>
<dbReference type="EMBL" id="JAJNNZ010000001">
    <property type="protein sequence ID" value="MCJ2375281.1"/>
    <property type="molecule type" value="Genomic_DNA"/>
</dbReference>
<protein>
    <recommendedName>
        <fullName evidence="3">30S ribosomal protein S6 modification protein</fullName>
    </recommendedName>
</protein>